<dbReference type="PROSITE" id="PS51186">
    <property type="entry name" value="GNAT"/>
    <property type="match status" value="1"/>
</dbReference>
<organism evidence="2 3">
    <name type="scientific">Faecalibacter rhinopitheci</name>
    <dbReference type="NCBI Taxonomy" id="2779678"/>
    <lineage>
        <taxon>Bacteria</taxon>
        <taxon>Pseudomonadati</taxon>
        <taxon>Bacteroidota</taxon>
        <taxon>Flavobacteriia</taxon>
        <taxon>Flavobacteriales</taxon>
        <taxon>Weeksellaceae</taxon>
        <taxon>Faecalibacter</taxon>
    </lineage>
</organism>
<gene>
    <name evidence="2" type="ORF">IM532_06710</name>
</gene>
<dbReference type="Proteomes" id="UP000608754">
    <property type="component" value="Unassembled WGS sequence"/>
</dbReference>
<accession>A0A8J7K472</accession>
<dbReference type="AlphaFoldDB" id="A0A8J7K472"/>
<dbReference type="Gene3D" id="3.40.630.30">
    <property type="match status" value="1"/>
</dbReference>
<name>A0A8J7K472_9FLAO</name>
<evidence type="ECO:0000259" key="1">
    <source>
        <dbReference type="PROSITE" id="PS51186"/>
    </source>
</evidence>
<reference evidence="2" key="1">
    <citation type="submission" date="2020-10" db="EMBL/GenBank/DDBJ databases">
        <authorList>
            <person name="Lu T."/>
            <person name="Wang Q."/>
            <person name="Han X."/>
        </authorList>
    </citation>
    <scope>NUCLEOTIDE SEQUENCE</scope>
    <source>
        <strain evidence="2">WQ 117</strain>
    </source>
</reference>
<keyword evidence="3" id="KW-1185">Reference proteome</keyword>
<dbReference type="SUPFAM" id="SSF55729">
    <property type="entry name" value="Acyl-CoA N-acyltransferases (Nat)"/>
    <property type="match status" value="1"/>
</dbReference>
<dbReference type="GO" id="GO:0016747">
    <property type="term" value="F:acyltransferase activity, transferring groups other than amino-acyl groups"/>
    <property type="evidence" value="ECO:0007669"/>
    <property type="project" value="InterPro"/>
</dbReference>
<sequence>MREVIAKQEPIIEELKEAVTKVKHIIPVKTNFYLHFHKVNEKNKHLVSSLANEIWNVCYKDIISQEQIDYMLDMMYNTSKIDENIANGDQWEILKADNVPVGYLHYKIEESKLFLSKIYLKQDPTYTGLGQSMLNHVIEFALENELKSIYLTVNKKNAKAIRFYEKNGFVNKKSETFEIGNDYIMDDFIFEKTL</sequence>
<feature type="domain" description="N-acetyltransferase" evidence="1">
    <location>
        <begin position="34"/>
        <end position="194"/>
    </location>
</feature>
<evidence type="ECO:0000313" key="2">
    <source>
        <dbReference type="EMBL" id="MBF0597139.1"/>
    </source>
</evidence>
<evidence type="ECO:0000313" key="3">
    <source>
        <dbReference type="Proteomes" id="UP000608754"/>
    </source>
</evidence>
<protein>
    <submittedName>
        <fullName evidence="2">GNAT family N-acetyltransferase</fullName>
    </submittedName>
</protein>
<dbReference type="Pfam" id="PF00583">
    <property type="entry name" value="Acetyltransf_1"/>
    <property type="match status" value="1"/>
</dbReference>
<comment type="caution">
    <text evidence="2">The sequence shown here is derived from an EMBL/GenBank/DDBJ whole genome shotgun (WGS) entry which is preliminary data.</text>
</comment>
<dbReference type="EMBL" id="JADGIK010000004">
    <property type="protein sequence ID" value="MBF0597139.1"/>
    <property type="molecule type" value="Genomic_DNA"/>
</dbReference>
<dbReference type="InterPro" id="IPR000182">
    <property type="entry name" value="GNAT_dom"/>
</dbReference>
<dbReference type="InterPro" id="IPR016181">
    <property type="entry name" value="Acyl_CoA_acyltransferase"/>
</dbReference>
<dbReference type="CDD" id="cd04301">
    <property type="entry name" value="NAT_SF"/>
    <property type="match status" value="1"/>
</dbReference>
<proteinExistence type="predicted"/>